<evidence type="ECO:0000256" key="1">
    <source>
        <dbReference type="ARBA" id="ARBA00004613"/>
    </source>
</evidence>
<dbReference type="AlphaFoldDB" id="A0A6H5GUY6"/>
<comment type="subcellular location">
    <subcellularLocation>
        <location evidence="1">Secreted</location>
    </subcellularLocation>
</comment>
<accession>A0A6H5GUY6</accession>
<comment type="similarity">
    <text evidence="2 4">Belongs to the AB hydrolase superfamily. Lipase family.</text>
</comment>
<dbReference type="GO" id="GO:0017171">
    <property type="term" value="F:serine hydrolase activity"/>
    <property type="evidence" value="ECO:0007669"/>
    <property type="project" value="TreeGrafter"/>
</dbReference>
<gene>
    <name evidence="6" type="ORF">NTEN_LOCUS12357</name>
    <name evidence="7" type="ORF">NTEN_LOCUS12370</name>
</gene>
<dbReference type="InterPro" id="IPR000734">
    <property type="entry name" value="TAG_lipase"/>
</dbReference>
<evidence type="ECO:0000256" key="3">
    <source>
        <dbReference type="ARBA" id="ARBA00022525"/>
    </source>
</evidence>
<keyword evidence="8" id="KW-1185">Reference proteome</keyword>
<organism evidence="6 8">
    <name type="scientific">Nesidiocoris tenuis</name>
    <dbReference type="NCBI Taxonomy" id="355587"/>
    <lineage>
        <taxon>Eukaryota</taxon>
        <taxon>Metazoa</taxon>
        <taxon>Ecdysozoa</taxon>
        <taxon>Arthropoda</taxon>
        <taxon>Hexapoda</taxon>
        <taxon>Insecta</taxon>
        <taxon>Pterygota</taxon>
        <taxon>Neoptera</taxon>
        <taxon>Paraneoptera</taxon>
        <taxon>Hemiptera</taxon>
        <taxon>Heteroptera</taxon>
        <taxon>Panheteroptera</taxon>
        <taxon>Cimicomorpha</taxon>
        <taxon>Miridae</taxon>
        <taxon>Dicyphina</taxon>
        <taxon>Nesidiocoris</taxon>
    </lineage>
</organism>
<evidence type="ECO:0000313" key="8">
    <source>
        <dbReference type="Proteomes" id="UP000479000"/>
    </source>
</evidence>
<dbReference type="OrthoDB" id="199913at2759"/>
<dbReference type="SUPFAM" id="SSF53474">
    <property type="entry name" value="alpha/beta-Hydrolases"/>
    <property type="match status" value="2"/>
</dbReference>
<dbReference type="InterPro" id="IPR013818">
    <property type="entry name" value="Lipase"/>
</dbReference>
<dbReference type="GO" id="GO:0016298">
    <property type="term" value="F:lipase activity"/>
    <property type="evidence" value="ECO:0007669"/>
    <property type="project" value="InterPro"/>
</dbReference>
<feature type="domain" description="Lipase" evidence="5">
    <location>
        <begin position="68"/>
        <end position="278"/>
    </location>
</feature>
<dbReference type="Pfam" id="PF00151">
    <property type="entry name" value="Lipase"/>
    <property type="match status" value="2"/>
</dbReference>
<dbReference type="InterPro" id="IPR029058">
    <property type="entry name" value="AB_hydrolase_fold"/>
</dbReference>
<dbReference type="Gene3D" id="3.40.50.1820">
    <property type="entry name" value="alpha/beta hydrolase"/>
    <property type="match status" value="2"/>
</dbReference>
<dbReference type="PANTHER" id="PTHR11610">
    <property type="entry name" value="LIPASE"/>
    <property type="match status" value="1"/>
</dbReference>
<evidence type="ECO:0000256" key="4">
    <source>
        <dbReference type="RuleBase" id="RU004262"/>
    </source>
</evidence>
<dbReference type="CDD" id="cd00741">
    <property type="entry name" value="Lipase"/>
    <property type="match status" value="1"/>
</dbReference>
<dbReference type="EMBL" id="CADCXU010018540">
    <property type="protein sequence ID" value="CAB0006940.1"/>
    <property type="molecule type" value="Genomic_DNA"/>
</dbReference>
<evidence type="ECO:0000313" key="6">
    <source>
        <dbReference type="EMBL" id="CAB0006926.1"/>
    </source>
</evidence>
<evidence type="ECO:0000313" key="7">
    <source>
        <dbReference type="EMBL" id="CAB0006940.1"/>
    </source>
</evidence>
<name>A0A6H5GUY6_9HEMI</name>
<evidence type="ECO:0000259" key="5">
    <source>
        <dbReference type="Pfam" id="PF00151"/>
    </source>
</evidence>
<sequence>MFSGLDPAMPLFFSSNPGERLSKDDGKFVDVVHTNMFMQGHYSALGHVDFYMNGGMNQPGCKGGASAILEKVDANVIIVSWDLQSKLSYFAAKRFMPTAGKVVAFMIDRLCQRIGMKIKDVHVVGHSLGAHVAGVAGLYTTTGRLPRVTGMDPAMPLIVGDSSYRLDSSDAKFVDVIHTSIYYLGVYKPTGHADFYPNGGGPLQPGCGVEIGVCTHRRSYRYYIESIQNEKAFQAVKCNSWGDFKSNNCSDELAYMGEGVSHEARGKFYLRTATKPPYGLGEIAQADNSSATDAAPTQ</sequence>
<feature type="domain" description="Lipase" evidence="5">
    <location>
        <begin position="3"/>
        <end position="65"/>
    </location>
</feature>
<keyword evidence="3" id="KW-0964">Secreted</keyword>
<dbReference type="Proteomes" id="UP000479000">
    <property type="component" value="Unassembled WGS sequence"/>
</dbReference>
<dbReference type="EMBL" id="CADCXU010018539">
    <property type="protein sequence ID" value="CAB0006926.1"/>
    <property type="molecule type" value="Genomic_DNA"/>
</dbReference>
<proteinExistence type="inferred from homology"/>
<dbReference type="PRINTS" id="PR00821">
    <property type="entry name" value="TAGLIPASE"/>
</dbReference>
<dbReference type="GO" id="GO:0016042">
    <property type="term" value="P:lipid catabolic process"/>
    <property type="evidence" value="ECO:0007669"/>
    <property type="project" value="TreeGrafter"/>
</dbReference>
<evidence type="ECO:0000256" key="2">
    <source>
        <dbReference type="ARBA" id="ARBA00010701"/>
    </source>
</evidence>
<reference evidence="6 8" key="1">
    <citation type="submission" date="2020-02" db="EMBL/GenBank/DDBJ databases">
        <authorList>
            <person name="Ferguson B K."/>
        </authorList>
    </citation>
    <scope>NUCLEOTIDE SEQUENCE [LARGE SCALE GENOMIC DNA]</scope>
</reference>
<protein>
    <recommendedName>
        <fullName evidence="5">Lipase domain-containing protein</fullName>
    </recommendedName>
</protein>
<dbReference type="GO" id="GO:0005615">
    <property type="term" value="C:extracellular space"/>
    <property type="evidence" value="ECO:0007669"/>
    <property type="project" value="TreeGrafter"/>
</dbReference>